<keyword evidence="2" id="KW-1185">Reference proteome</keyword>
<organism evidence="1 2">
    <name type="scientific">Desulfarculus baarsii (strain ATCC 33931 / DSM 2075 / LMG 7858 / VKM B-1802 / 2st14)</name>
    <dbReference type="NCBI Taxonomy" id="644282"/>
    <lineage>
        <taxon>Bacteria</taxon>
        <taxon>Pseudomonadati</taxon>
        <taxon>Thermodesulfobacteriota</taxon>
        <taxon>Desulfarculia</taxon>
        <taxon>Desulfarculales</taxon>
        <taxon>Desulfarculaceae</taxon>
        <taxon>Desulfarculus</taxon>
    </lineage>
</organism>
<dbReference type="RefSeq" id="WP_013258877.1">
    <property type="nucleotide sequence ID" value="NC_014365.1"/>
</dbReference>
<dbReference type="AlphaFoldDB" id="E1QIB9"/>
<dbReference type="KEGG" id="dbr:Deba_2071"/>
<proteinExistence type="predicted"/>
<dbReference type="Proteomes" id="UP000009047">
    <property type="component" value="Chromosome"/>
</dbReference>
<evidence type="ECO:0000313" key="2">
    <source>
        <dbReference type="Proteomes" id="UP000009047"/>
    </source>
</evidence>
<gene>
    <name evidence="1" type="ordered locus">Deba_2071</name>
</gene>
<reference evidence="1 2" key="1">
    <citation type="journal article" date="2010" name="Stand. Genomic Sci.">
        <title>Complete genome sequence of Desulfarculus baarsii type strain (2st14).</title>
        <authorList>
            <person name="Sun H."/>
            <person name="Spring S."/>
            <person name="Lapidus A."/>
            <person name="Davenport K."/>
            <person name="Del Rio T.G."/>
            <person name="Tice H."/>
            <person name="Nolan M."/>
            <person name="Copeland A."/>
            <person name="Cheng J.F."/>
            <person name="Lucas S."/>
            <person name="Tapia R."/>
            <person name="Goodwin L."/>
            <person name="Pitluck S."/>
            <person name="Ivanova N."/>
            <person name="Pagani I."/>
            <person name="Mavromatis K."/>
            <person name="Ovchinnikova G."/>
            <person name="Pati A."/>
            <person name="Chen A."/>
            <person name="Palaniappan K."/>
            <person name="Hauser L."/>
            <person name="Chang Y.J."/>
            <person name="Jeffries C.D."/>
            <person name="Detter J.C."/>
            <person name="Han C."/>
            <person name="Rohde M."/>
            <person name="Brambilla E."/>
            <person name="Goker M."/>
            <person name="Woyke T."/>
            <person name="Bristow J."/>
            <person name="Eisen J.A."/>
            <person name="Markowitz V."/>
            <person name="Hugenholtz P."/>
            <person name="Kyrpides N.C."/>
            <person name="Klenk H.P."/>
            <person name="Land M."/>
        </authorList>
    </citation>
    <scope>NUCLEOTIDE SEQUENCE [LARGE SCALE GENOMIC DNA]</scope>
    <source>
        <strain evidence="2">ATCC 33931 / DSM 2075 / LMG 7858 / VKM B-1802 / 2st14</strain>
    </source>
</reference>
<sequence>MSAIGSYGNMSQQDVTALSAQLVEEAANASTMIRAFNRANEIIQDPEKAGVSLRESMQATARFTVEVLNQDLKNKLGKGLNVDTQV</sequence>
<evidence type="ECO:0000313" key="1">
    <source>
        <dbReference type="EMBL" id="ADK85436.1"/>
    </source>
</evidence>
<protein>
    <submittedName>
        <fullName evidence="1">Oligopeptide ABC transporter periplasmic oligopeptide-binding protein OppA</fullName>
    </submittedName>
</protein>
<accession>E1QIB9</accession>
<dbReference type="EMBL" id="CP002085">
    <property type="protein sequence ID" value="ADK85436.1"/>
    <property type="molecule type" value="Genomic_DNA"/>
</dbReference>
<dbReference type="HOGENOM" id="CLU_2492735_0_0_7"/>
<name>E1QIB9_DESB2</name>